<dbReference type="InterPro" id="IPR018060">
    <property type="entry name" value="HTH_AraC"/>
</dbReference>
<dbReference type="InterPro" id="IPR052158">
    <property type="entry name" value="INH-QAR"/>
</dbReference>
<dbReference type="EMBL" id="JAESVN010000012">
    <property type="protein sequence ID" value="MBL4919046.1"/>
    <property type="molecule type" value="Genomic_DNA"/>
</dbReference>
<evidence type="ECO:0000259" key="4">
    <source>
        <dbReference type="PROSITE" id="PS01124"/>
    </source>
</evidence>
<dbReference type="SUPFAM" id="SSF46689">
    <property type="entry name" value="Homeodomain-like"/>
    <property type="match status" value="2"/>
</dbReference>
<comment type="caution">
    <text evidence="5">The sequence shown here is derived from an EMBL/GenBank/DDBJ whole genome shotgun (WGS) entry which is preliminary data.</text>
</comment>
<evidence type="ECO:0000256" key="3">
    <source>
        <dbReference type="ARBA" id="ARBA00023163"/>
    </source>
</evidence>
<dbReference type="GO" id="GO:0003700">
    <property type="term" value="F:DNA-binding transcription factor activity"/>
    <property type="evidence" value="ECO:0007669"/>
    <property type="project" value="InterPro"/>
</dbReference>
<name>A0A8K0VC90_9RHOB</name>
<dbReference type="PROSITE" id="PS00041">
    <property type="entry name" value="HTH_ARAC_FAMILY_1"/>
    <property type="match status" value="1"/>
</dbReference>
<evidence type="ECO:0000256" key="1">
    <source>
        <dbReference type="ARBA" id="ARBA00023015"/>
    </source>
</evidence>
<dbReference type="Pfam" id="PF01965">
    <property type="entry name" value="DJ-1_PfpI"/>
    <property type="match status" value="1"/>
</dbReference>
<evidence type="ECO:0000256" key="2">
    <source>
        <dbReference type="ARBA" id="ARBA00023125"/>
    </source>
</evidence>
<dbReference type="CDD" id="cd03136">
    <property type="entry name" value="GATase1_AraC_ArgR_like"/>
    <property type="match status" value="1"/>
</dbReference>
<dbReference type="AlphaFoldDB" id="A0A8K0VC90"/>
<dbReference type="GO" id="GO:0043565">
    <property type="term" value="F:sequence-specific DNA binding"/>
    <property type="evidence" value="ECO:0007669"/>
    <property type="project" value="InterPro"/>
</dbReference>
<dbReference type="InterPro" id="IPR009057">
    <property type="entry name" value="Homeodomain-like_sf"/>
</dbReference>
<accession>A0A8K0VC90</accession>
<dbReference type="SUPFAM" id="SSF52317">
    <property type="entry name" value="Class I glutamine amidotransferase-like"/>
    <property type="match status" value="1"/>
</dbReference>
<dbReference type="RefSeq" id="WP_202690028.1">
    <property type="nucleotide sequence ID" value="NZ_JAESVN010000012.1"/>
</dbReference>
<keyword evidence="1" id="KW-0805">Transcription regulation</keyword>
<dbReference type="InterPro" id="IPR029062">
    <property type="entry name" value="Class_I_gatase-like"/>
</dbReference>
<keyword evidence="3" id="KW-0804">Transcription</keyword>
<dbReference type="InterPro" id="IPR018062">
    <property type="entry name" value="HTH_AraC-typ_CS"/>
</dbReference>
<reference evidence="5" key="1">
    <citation type="submission" date="2021-01" db="EMBL/GenBank/DDBJ databases">
        <title>Tabrizicola alba sp. nov. a motile alkaliphilic bacterium isolated from a soda lake.</title>
        <authorList>
            <person name="Szuroczki S."/>
            <person name="Abbaszade G."/>
            <person name="Schumann P."/>
            <person name="Toth E."/>
        </authorList>
    </citation>
    <scope>NUCLEOTIDE SEQUENCE</scope>
    <source>
        <strain evidence="5">DMG-N-6</strain>
    </source>
</reference>
<keyword evidence="6" id="KW-1185">Reference proteome</keyword>
<gene>
    <name evidence="5" type="ORF">JL811_17630</name>
</gene>
<sequence length="336" mass="36142">MTEKATRTTALPPPCRVALLVLPHASLLTVASTLDPLRSANRQLGREAFQWLVVSPGLTSVPLTCGLELPCQPTLAAAQGFDLLIVIAGFRIAEVITTPLLTGLRKLASSVGTMAAVDAGSWVLAKAGLLNGHRVTVHWEDLDALAQTYPDLEVVPDRFVISGNRITAGGAGPALDMTIDLIRRRFGARLAHEVATSFITATSDRRTPQQNPQYDGVAVDAKVSAAIGMMEATVSAPLRIRDIAARVRLSVRRLENLFQRDLGYSPGAFYAELRLQAVRRNLAGSDLNMAEIAVLTGFSCPSVLSRAFSRRFGESALAFRRRSRNYAGNGILRDGA</sequence>
<dbReference type="PANTHER" id="PTHR43130:SF3">
    <property type="entry name" value="HTH-TYPE TRANSCRIPTIONAL REGULATOR RV1931C"/>
    <property type="match status" value="1"/>
</dbReference>
<proteinExistence type="predicted"/>
<evidence type="ECO:0000313" key="6">
    <source>
        <dbReference type="Proteomes" id="UP000648908"/>
    </source>
</evidence>
<dbReference type="Gene3D" id="1.10.10.60">
    <property type="entry name" value="Homeodomain-like"/>
    <property type="match status" value="1"/>
</dbReference>
<keyword evidence="2" id="KW-0238">DNA-binding</keyword>
<protein>
    <submittedName>
        <fullName evidence="5">GlxA family transcriptional regulator</fullName>
    </submittedName>
</protein>
<dbReference type="Pfam" id="PF12833">
    <property type="entry name" value="HTH_18"/>
    <property type="match status" value="1"/>
</dbReference>
<dbReference type="InterPro" id="IPR002818">
    <property type="entry name" value="DJ-1/PfpI"/>
</dbReference>
<dbReference type="PANTHER" id="PTHR43130">
    <property type="entry name" value="ARAC-FAMILY TRANSCRIPTIONAL REGULATOR"/>
    <property type="match status" value="1"/>
</dbReference>
<dbReference type="Proteomes" id="UP000648908">
    <property type="component" value="Unassembled WGS sequence"/>
</dbReference>
<evidence type="ECO:0000313" key="5">
    <source>
        <dbReference type="EMBL" id="MBL4919046.1"/>
    </source>
</evidence>
<organism evidence="5 6">
    <name type="scientific">Szabonella alba</name>
    <dbReference type="NCBI Taxonomy" id="2804194"/>
    <lineage>
        <taxon>Bacteria</taxon>
        <taxon>Pseudomonadati</taxon>
        <taxon>Pseudomonadota</taxon>
        <taxon>Alphaproteobacteria</taxon>
        <taxon>Rhodobacterales</taxon>
        <taxon>Paracoccaceae</taxon>
        <taxon>Szabonella</taxon>
    </lineage>
</organism>
<feature type="domain" description="HTH araC/xylS-type" evidence="4">
    <location>
        <begin position="224"/>
        <end position="322"/>
    </location>
</feature>
<dbReference type="PROSITE" id="PS01124">
    <property type="entry name" value="HTH_ARAC_FAMILY_2"/>
    <property type="match status" value="1"/>
</dbReference>
<dbReference type="Gene3D" id="3.40.50.880">
    <property type="match status" value="1"/>
</dbReference>
<dbReference type="SMART" id="SM00342">
    <property type="entry name" value="HTH_ARAC"/>
    <property type="match status" value="1"/>
</dbReference>